<dbReference type="Gene3D" id="1.20.1250.20">
    <property type="entry name" value="MFS general substrate transporter like domains"/>
    <property type="match status" value="1"/>
</dbReference>
<dbReference type="Pfam" id="PF07690">
    <property type="entry name" value="MFS_1"/>
    <property type="match status" value="1"/>
</dbReference>
<proteinExistence type="inferred from homology"/>
<feature type="transmembrane region" description="Helical" evidence="7">
    <location>
        <begin position="120"/>
        <end position="141"/>
    </location>
</feature>
<dbReference type="InterPro" id="IPR001958">
    <property type="entry name" value="Tet-R_TetA/multi-R_MdtG-like"/>
</dbReference>
<sequence>MVVPSITDVTMAALCPGKDKCSLAIYLSGAQQVIVGLGSLLVMPMLGNLSDTYGRKIMLTIPISLSIIPLLVLACSMTKYYFYAYYVLKTTIAMATQGSVSFLAYAYVADIVQASKRASVFGIVSGVAFVSAVLGNFSARFLSTSTAFQVAAAISVISLVYMRLFLSESLISNSICVNKSSESECLLQKAPAKKWLMFRNLLSLGDSISLLRTSPSFLKAAVIAFFYNVSEFGLYNSLMYCLKAQFHFNKDQFADLLIISGIAGSISQLIIMPVFCPFVGEARLLPIGLFFTFAHILLYSVAWAPWVPYAAAMMCVVSVFALPCLRSIASKLTGPDEQGKVQGCITGISSFAGIVAPFAFTPLTALFLSDNSPFYFPGFSIFCSAIAAMIAVILSMMIGPAPAINSIISSSDPAQTLV</sequence>
<organism evidence="9 10">
    <name type="scientific">Dorcoceras hygrometricum</name>
    <dbReference type="NCBI Taxonomy" id="472368"/>
    <lineage>
        <taxon>Eukaryota</taxon>
        <taxon>Viridiplantae</taxon>
        <taxon>Streptophyta</taxon>
        <taxon>Embryophyta</taxon>
        <taxon>Tracheophyta</taxon>
        <taxon>Spermatophyta</taxon>
        <taxon>Magnoliopsida</taxon>
        <taxon>eudicotyledons</taxon>
        <taxon>Gunneridae</taxon>
        <taxon>Pentapetalae</taxon>
        <taxon>asterids</taxon>
        <taxon>lamiids</taxon>
        <taxon>Lamiales</taxon>
        <taxon>Gesneriaceae</taxon>
        <taxon>Didymocarpoideae</taxon>
        <taxon>Trichosporeae</taxon>
        <taxon>Loxocarpinae</taxon>
        <taxon>Dorcoceras</taxon>
    </lineage>
</organism>
<dbReference type="PRINTS" id="PR01035">
    <property type="entry name" value="TCRTETA"/>
</dbReference>
<evidence type="ECO:0000256" key="5">
    <source>
        <dbReference type="ARBA" id="ARBA00023136"/>
    </source>
</evidence>
<dbReference type="GO" id="GO:0016020">
    <property type="term" value="C:membrane"/>
    <property type="evidence" value="ECO:0007669"/>
    <property type="project" value="UniProtKB-SubCell"/>
</dbReference>
<dbReference type="InterPro" id="IPR020846">
    <property type="entry name" value="MFS_dom"/>
</dbReference>
<evidence type="ECO:0000313" key="9">
    <source>
        <dbReference type="EMBL" id="KZV20109.1"/>
    </source>
</evidence>
<evidence type="ECO:0000256" key="6">
    <source>
        <dbReference type="ARBA" id="ARBA00044504"/>
    </source>
</evidence>
<dbReference type="GO" id="GO:0022857">
    <property type="term" value="F:transmembrane transporter activity"/>
    <property type="evidence" value="ECO:0007669"/>
    <property type="project" value="InterPro"/>
</dbReference>
<dbReference type="PANTHER" id="PTHR23504:SF1">
    <property type="entry name" value="GH21943P-RELATED"/>
    <property type="match status" value="1"/>
</dbReference>
<accession>A0A2Z7ALP2</accession>
<feature type="transmembrane region" description="Helical" evidence="7">
    <location>
        <begin position="256"/>
        <end position="277"/>
    </location>
</feature>
<evidence type="ECO:0000256" key="3">
    <source>
        <dbReference type="ARBA" id="ARBA00022692"/>
    </source>
</evidence>
<feature type="transmembrane region" description="Helical" evidence="7">
    <location>
        <begin position="217"/>
        <end position="236"/>
    </location>
</feature>
<keyword evidence="10" id="KW-1185">Reference proteome</keyword>
<dbReference type="OrthoDB" id="888453at2759"/>
<evidence type="ECO:0000313" key="10">
    <source>
        <dbReference type="Proteomes" id="UP000250235"/>
    </source>
</evidence>
<keyword evidence="4 7" id="KW-1133">Transmembrane helix</keyword>
<name>A0A2Z7ALP2_9LAMI</name>
<protein>
    <submittedName>
        <fullName evidence="9">Hippocampus abundant transcript-like protein 1-like</fullName>
    </submittedName>
</protein>
<feature type="transmembrane region" description="Helical" evidence="7">
    <location>
        <begin position="341"/>
        <end position="368"/>
    </location>
</feature>
<dbReference type="PROSITE" id="PS50850">
    <property type="entry name" value="MFS"/>
    <property type="match status" value="1"/>
</dbReference>
<feature type="transmembrane region" description="Helical" evidence="7">
    <location>
        <begin position="86"/>
        <end position="108"/>
    </location>
</feature>
<keyword evidence="2" id="KW-0813">Transport</keyword>
<dbReference type="InterPro" id="IPR036259">
    <property type="entry name" value="MFS_trans_sf"/>
</dbReference>
<reference evidence="9 10" key="1">
    <citation type="journal article" date="2015" name="Proc. Natl. Acad. Sci. U.S.A.">
        <title>The resurrection genome of Boea hygrometrica: A blueprint for survival of dehydration.</title>
        <authorList>
            <person name="Xiao L."/>
            <person name="Yang G."/>
            <person name="Zhang L."/>
            <person name="Yang X."/>
            <person name="Zhao S."/>
            <person name="Ji Z."/>
            <person name="Zhou Q."/>
            <person name="Hu M."/>
            <person name="Wang Y."/>
            <person name="Chen M."/>
            <person name="Xu Y."/>
            <person name="Jin H."/>
            <person name="Xiao X."/>
            <person name="Hu G."/>
            <person name="Bao F."/>
            <person name="Hu Y."/>
            <person name="Wan P."/>
            <person name="Li L."/>
            <person name="Deng X."/>
            <person name="Kuang T."/>
            <person name="Xiang C."/>
            <person name="Zhu J.K."/>
            <person name="Oliver M.J."/>
            <person name="He Y."/>
        </authorList>
    </citation>
    <scope>NUCLEOTIDE SEQUENCE [LARGE SCALE GENOMIC DNA]</scope>
    <source>
        <strain evidence="10">cv. XS01</strain>
    </source>
</reference>
<gene>
    <name evidence="9" type="ORF">F511_00966</name>
</gene>
<comment type="similarity">
    <text evidence="6">Belongs to the major facilitator superfamily. Phosphate:H(+) symporter (TC 2.A.1.9) family.</text>
</comment>
<evidence type="ECO:0000259" key="8">
    <source>
        <dbReference type="PROSITE" id="PS50850"/>
    </source>
</evidence>
<dbReference type="CDD" id="cd17330">
    <property type="entry name" value="MFS_SLC46_TetA_like"/>
    <property type="match status" value="1"/>
</dbReference>
<feature type="transmembrane region" description="Helical" evidence="7">
    <location>
        <begin position="58"/>
        <end position="80"/>
    </location>
</feature>
<dbReference type="SUPFAM" id="SSF103473">
    <property type="entry name" value="MFS general substrate transporter"/>
    <property type="match status" value="1"/>
</dbReference>
<dbReference type="PANTHER" id="PTHR23504">
    <property type="entry name" value="MAJOR FACILITATOR SUPERFAMILY DOMAIN-CONTAINING PROTEIN 10"/>
    <property type="match status" value="1"/>
</dbReference>
<feature type="domain" description="Major facilitator superfamily (MFS) profile" evidence="8">
    <location>
        <begin position="1"/>
        <end position="170"/>
    </location>
</feature>
<dbReference type="InterPro" id="IPR011701">
    <property type="entry name" value="MFS"/>
</dbReference>
<feature type="transmembrane region" description="Helical" evidence="7">
    <location>
        <begin position="309"/>
        <end position="329"/>
    </location>
</feature>
<keyword evidence="3 7" id="KW-0812">Transmembrane</keyword>
<evidence type="ECO:0000256" key="1">
    <source>
        <dbReference type="ARBA" id="ARBA00004141"/>
    </source>
</evidence>
<evidence type="ECO:0000256" key="7">
    <source>
        <dbReference type="SAM" id="Phobius"/>
    </source>
</evidence>
<evidence type="ECO:0000256" key="2">
    <source>
        <dbReference type="ARBA" id="ARBA00022448"/>
    </source>
</evidence>
<feature type="transmembrane region" description="Helical" evidence="7">
    <location>
        <begin position="23"/>
        <end position="46"/>
    </location>
</feature>
<keyword evidence="5 7" id="KW-0472">Membrane</keyword>
<feature type="transmembrane region" description="Helical" evidence="7">
    <location>
        <begin position="374"/>
        <end position="398"/>
    </location>
</feature>
<comment type="subcellular location">
    <subcellularLocation>
        <location evidence="1">Membrane</location>
        <topology evidence="1">Multi-pass membrane protein</topology>
    </subcellularLocation>
</comment>
<feature type="transmembrane region" description="Helical" evidence="7">
    <location>
        <begin position="284"/>
        <end position="303"/>
    </location>
</feature>
<dbReference type="AlphaFoldDB" id="A0A2Z7ALP2"/>
<evidence type="ECO:0000256" key="4">
    <source>
        <dbReference type="ARBA" id="ARBA00022989"/>
    </source>
</evidence>
<dbReference type="Proteomes" id="UP000250235">
    <property type="component" value="Unassembled WGS sequence"/>
</dbReference>
<dbReference type="EMBL" id="KV016225">
    <property type="protein sequence ID" value="KZV20109.1"/>
    <property type="molecule type" value="Genomic_DNA"/>
</dbReference>